<organism evidence="6 7">
    <name type="scientific">Brassica cretica</name>
    <name type="common">Mustard</name>
    <dbReference type="NCBI Taxonomy" id="69181"/>
    <lineage>
        <taxon>Eukaryota</taxon>
        <taxon>Viridiplantae</taxon>
        <taxon>Streptophyta</taxon>
        <taxon>Embryophyta</taxon>
        <taxon>Tracheophyta</taxon>
        <taxon>Spermatophyta</taxon>
        <taxon>Magnoliopsida</taxon>
        <taxon>eudicotyledons</taxon>
        <taxon>Gunneridae</taxon>
        <taxon>Pentapetalae</taxon>
        <taxon>rosids</taxon>
        <taxon>malvids</taxon>
        <taxon>Brassicales</taxon>
        <taxon>Brassicaceae</taxon>
        <taxon>Brassiceae</taxon>
        <taxon>Brassica</taxon>
    </lineage>
</organism>
<feature type="compositionally biased region" description="Low complexity" evidence="4">
    <location>
        <begin position="182"/>
        <end position="198"/>
    </location>
</feature>
<dbReference type="Pfam" id="PF01246">
    <property type="entry name" value="Ribosomal_L24e"/>
    <property type="match status" value="1"/>
</dbReference>
<evidence type="ECO:0000256" key="2">
    <source>
        <dbReference type="ARBA" id="ARBA00022980"/>
    </source>
</evidence>
<dbReference type="CDD" id="cd00472">
    <property type="entry name" value="Ribosomal_L24e_L24"/>
    <property type="match status" value="1"/>
</dbReference>
<evidence type="ECO:0000256" key="1">
    <source>
        <dbReference type="ARBA" id="ARBA00005647"/>
    </source>
</evidence>
<dbReference type="EMBL" id="QGKX02000996">
    <property type="protein sequence ID" value="KAF3554834.1"/>
    <property type="molecule type" value="Genomic_DNA"/>
</dbReference>
<dbReference type="InterPro" id="IPR023442">
    <property type="entry name" value="Ribosomal_eL24_CS"/>
</dbReference>
<feature type="region of interest" description="Disordered" evidence="4">
    <location>
        <begin position="164"/>
        <end position="208"/>
    </location>
</feature>
<dbReference type="SMART" id="SM00746">
    <property type="entry name" value="TRASH"/>
    <property type="match status" value="1"/>
</dbReference>
<dbReference type="Gene3D" id="6.10.250.1270">
    <property type="match status" value="1"/>
</dbReference>
<name>A0A8S9QPS7_BRACR</name>
<dbReference type="GO" id="GO:0003735">
    <property type="term" value="F:structural constituent of ribosome"/>
    <property type="evidence" value="ECO:0007669"/>
    <property type="project" value="InterPro"/>
</dbReference>
<comment type="caution">
    <text evidence="6">The sequence shown here is derived from an EMBL/GenBank/DDBJ whole genome shotgun (WGS) entry which is preliminary data.</text>
</comment>
<evidence type="ECO:0000256" key="3">
    <source>
        <dbReference type="ARBA" id="ARBA00023274"/>
    </source>
</evidence>
<dbReference type="PANTHER" id="PTHR10792">
    <property type="entry name" value="60S RIBOSOMAL PROTEIN L24"/>
    <property type="match status" value="1"/>
</dbReference>
<evidence type="ECO:0000313" key="6">
    <source>
        <dbReference type="EMBL" id="KAF3554834.1"/>
    </source>
</evidence>
<dbReference type="GO" id="GO:0022625">
    <property type="term" value="C:cytosolic large ribosomal subunit"/>
    <property type="evidence" value="ECO:0007669"/>
    <property type="project" value="TreeGrafter"/>
</dbReference>
<dbReference type="InterPro" id="IPR038630">
    <property type="entry name" value="L24e/L24_sf"/>
</dbReference>
<evidence type="ECO:0000256" key="4">
    <source>
        <dbReference type="SAM" id="MobiDB-lite"/>
    </source>
</evidence>
<dbReference type="Gene3D" id="2.30.170.20">
    <property type="entry name" value="Ribosomal protein L24e"/>
    <property type="match status" value="1"/>
</dbReference>
<feature type="compositionally biased region" description="Basic and acidic residues" evidence="4">
    <location>
        <begin position="164"/>
        <end position="179"/>
    </location>
</feature>
<dbReference type="PANTHER" id="PTHR10792:SF51">
    <property type="entry name" value="LARGE RIBOSOMAL SUBUNIT PROTEIN EL24Y-RELATED"/>
    <property type="match status" value="1"/>
</dbReference>
<dbReference type="GO" id="GO:0003729">
    <property type="term" value="F:mRNA binding"/>
    <property type="evidence" value="ECO:0007669"/>
    <property type="project" value="TreeGrafter"/>
</dbReference>
<dbReference type="InterPro" id="IPR056366">
    <property type="entry name" value="Ribosomal_eL24"/>
</dbReference>
<keyword evidence="2" id="KW-0689">Ribosomal protein</keyword>
<sequence length="208" mass="24078">MGFKVWANKIRHENVFWNLVVASYIKKSIELGFRQQLEKEGEEEQEQQPWTELCRFSGHKIYPGRGIRFIRSDSQVFLFINSKCKHYFHNKLKPSKLAWTTMYRKQHKKDAAQEAVKKRRRATKKPYSRSIVGATLEVIQKKRAEKPEVRDAAREAALRDIKERIKKTKDEKKAKKAEFASKQQKIQAKIPKAAAKGGPKLGGGGGKR</sequence>
<proteinExistence type="inferred from homology"/>
<gene>
    <name evidence="6" type="ORF">F2Q69_00015465</name>
</gene>
<evidence type="ECO:0000313" key="7">
    <source>
        <dbReference type="Proteomes" id="UP000712600"/>
    </source>
</evidence>
<feature type="domain" description="TRASH" evidence="5">
    <location>
        <begin position="54"/>
        <end position="92"/>
    </location>
</feature>
<reference evidence="6" key="1">
    <citation type="submission" date="2019-12" db="EMBL/GenBank/DDBJ databases">
        <title>Genome sequencing and annotation of Brassica cretica.</title>
        <authorList>
            <person name="Studholme D.J."/>
            <person name="Sarris P."/>
        </authorList>
    </citation>
    <scope>NUCLEOTIDE SEQUENCE</scope>
    <source>
        <strain evidence="6">PFS-109/04</strain>
        <tissue evidence="6">Leaf</tissue>
    </source>
</reference>
<dbReference type="SUPFAM" id="SSF57716">
    <property type="entry name" value="Glucocorticoid receptor-like (DNA-binding domain)"/>
    <property type="match status" value="1"/>
</dbReference>
<dbReference type="PROSITE" id="PS01073">
    <property type="entry name" value="RIBOSOMAL_L24E"/>
    <property type="match status" value="1"/>
</dbReference>
<evidence type="ECO:0000259" key="5">
    <source>
        <dbReference type="SMART" id="SM00746"/>
    </source>
</evidence>
<dbReference type="Proteomes" id="UP000712600">
    <property type="component" value="Unassembled WGS sequence"/>
</dbReference>
<dbReference type="GO" id="GO:0002181">
    <property type="term" value="P:cytoplasmic translation"/>
    <property type="evidence" value="ECO:0007669"/>
    <property type="project" value="TreeGrafter"/>
</dbReference>
<dbReference type="InterPro" id="IPR011017">
    <property type="entry name" value="TRASH_dom"/>
</dbReference>
<dbReference type="FunFam" id="2.30.170.20:FF:000003">
    <property type="entry name" value="60S ribosomal protein L24"/>
    <property type="match status" value="1"/>
</dbReference>
<protein>
    <recommendedName>
        <fullName evidence="5">TRASH domain-containing protein</fullName>
    </recommendedName>
</protein>
<comment type="similarity">
    <text evidence="1">Belongs to the eukaryotic ribosomal protein eL24 family.</text>
</comment>
<keyword evidence="3" id="KW-0687">Ribonucleoprotein</keyword>
<dbReference type="AlphaFoldDB" id="A0A8S9QPS7"/>
<accession>A0A8S9QPS7</accession>
<dbReference type="InterPro" id="IPR000988">
    <property type="entry name" value="Ribosomal_eL24-rel_N"/>
</dbReference>
<feature type="compositionally biased region" description="Gly residues" evidence="4">
    <location>
        <begin position="199"/>
        <end position="208"/>
    </location>
</feature>